<protein>
    <recommendedName>
        <fullName evidence="1">Transcription regulator TrmB N-terminal domain-containing protein</fullName>
    </recommendedName>
</protein>
<dbReference type="AlphaFoldDB" id="A0A1F8F6V7"/>
<comment type="caution">
    <text evidence="2">The sequence shown here is derived from an EMBL/GenBank/DDBJ whole genome shotgun (WGS) entry which is preliminary data.</text>
</comment>
<dbReference type="Gene3D" id="1.10.10.10">
    <property type="entry name" value="Winged helix-like DNA-binding domain superfamily/Winged helix DNA-binding domain"/>
    <property type="match status" value="1"/>
</dbReference>
<accession>A0A1F8F6V7</accession>
<evidence type="ECO:0000313" key="2">
    <source>
        <dbReference type="EMBL" id="OGN08884.1"/>
    </source>
</evidence>
<dbReference type="InterPro" id="IPR036388">
    <property type="entry name" value="WH-like_DNA-bd_sf"/>
</dbReference>
<evidence type="ECO:0000259" key="1">
    <source>
        <dbReference type="Pfam" id="PF01978"/>
    </source>
</evidence>
<dbReference type="Proteomes" id="UP000178908">
    <property type="component" value="Unassembled WGS sequence"/>
</dbReference>
<feature type="domain" description="Transcription regulator TrmB N-terminal" evidence="1">
    <location>
        <begin position="1"/>
        <end position="65"/>
    </location>
</feature>
<dbReference type="PANTHER" id="PTHR34293:SF1">
    <property type="entry name" value="HTH-TYPE TRANSCRIPTIONAL REGULATOR TRMBL2"/>
    <property type="match status" value="1"/>
</dbReference>
<dbReference type="EMBL" id="MGJO01000038">
    <property type="protein sequence ID" value="OGN08884.1"/>
    <property type="molecule type" value="Genomic_DNA"/>
</dbReference>
<dbReference type="InterPro" id="IPR036390">
    <property type="entry name" value="WH_DNA-bd_sf"/>
</dbReference>
<evidence type="ECO:0000313" key="3">
    <source>
        <dbReference type="Proteomes" id="UP000178908"/>
    </source>
</evidence>
<dbReference type="InterPro" id="IPR051797">
    <property type="entry name" value="TrmB-like"/>
</dbReference>
<dbReference type="SUPFAM" id="SSF46785">
    <property type="entry name" value="Winged helix' DNA-binding domain"/>
    <property type="match status" value="1"/>
</dbReference>
<reference evidence="2 3" key="1">
    <citation type="journal article" date="2016" name="Nat. Commun.">
        <title>Thousands of microbial genomes shed light on interconnected biogeochemical processes in an aquifer system.</title>
        <authorList>
            <person name="Anantharaman K."/>
            <person name="Brown C.T."/>
            <person name="Hug L.A."/>
            <person name="Sharon I."/>
            <person name="Castelle C.J."/>
            <person name="Probst A.J."/>
            <person name="Thomas B.C."/>
            <person name="Singh A."/>
            <person name="Wilkins M.J."/>
            <person name="Karaoz U."/>
            <person name="Brodie E.L."/>
            <person name="Williams K.H."/>
            <person name="Hubbard S.S."/>
            <person name="Banfield J.F."/>
        </authorList>
    </citation>
    <scope>NUCLEOTIDE SEQUENCE [LARGE SCALE GENOMIC DNA]</scope>
</reference>
<dbReference type="Pfam" id="PF01978">
    <property type="entry name" value="TrmB"/>
    <property type="match status" value="1"/>
</dbReference>
<dbReference type="InterPro" id="IPR002831">
    <property type="entry name" value="Tscrpt_reg_TrmB_N"/>
</dbReference>
<dbReference type="PANTHER" id="PTHR34293">
    <property type="entry name" value="HTH-TYPE TRANSCRIPTIONAL REGULATOR TRMBL2"/>
    <property type="match status" value="1"/>
</dbReference>
<gene>
    <name evidence="2" type="ORF">A3C61_02435</name>
</gene>
<proteinExistence type="predicted"/>
<sequence length="228" mass="26329">MGLDEKTERVYRVLLYLADAPVNRIAEETGIIRTSVYHMLEHLISLGLVSTYTSRGTKRFVAENPNKIKSHFEQRLILTERIIPELQKEMRKTSSNSEIKTYHGKEAIKSLIEDALDTKERVILSIGSSKELLQFIGGKFGYGHRRRMKNILARSIRLEGDEPVSNPRLNQAKFIDKNTDFPGYILIYDKRVCIILFEKNGLGFVIENQSFSKMAKSIFELIWKNYTP</sequence>
<name>A0A1F8F6V7_9BACT</name>
<organism evidence="2 3">
    <name type="scientific">Candidatus Yanofskybacteria bacterium RIFCSPHIGHO2_02_FULL_39_10</name>
    <dbReference type="NCBI Taxonomy" id="1802674"/>
    <lineage>
        <taxon>Bacteria</taxon>
        <taxon>Candidatus Yanofskyibacteriota</taxon>
    </lineage>
</organism>